<keyword evidence="3" id="KW-1185">Reference proteome</keyword>
<evidence type="ECO:0000313" key="2">
    <source>
        <dbReference type="EMBL" id="POM57513.1"/>
    </source>
</evidence>
<comment type="caution">
    <text evidence="2">The sequence shown here is derived from an EMBL/GenBank/DDBJ whole genome shotgun (WGS) entry which is preliminary data.</text>
</comment>
<dbReference type="AlphaFoldDB" id="A0A2P4WW31"/>
<feature type="compositionally biased region" description="Basic and acidic residues" evidence="1">
    <location>
        <begin position="187"/>
        <end position="199"/>
    </location>
</feature>
<name>A0A2P4WW31_9STRA</name>
<dbReference type="OrthoDB" id="123164at2759"/>
<evidence type="ECO:0000256" key="1">
    <source>
        <dbReference type="SAM" id="MobiDB-lite"/>
    </source>
</evidence>
<evidence type="ECO:0000313" key="3">
    <source>
        <dbReference type="Proteomes" id="UP000237271"/>
    </source>
</evidence>
<feature type="region of interest" description="Disordered" evidence="1">
    <location>
        <begin position="159"/>
        <end position="211"/>
    </location>
</feature>
<feature type="compositionally biased region" description="Polar residues" evidence="1">
    <location>
        <begin position="159"/>
        <end position="181"/>
    </location>
</feature>
<dbReference type="EMBL" id="NCKW01020673">
    <property type="protein sequence ID" value="POM57513.1"/>
    <property type="molecule type" value="Genomic_DNA"/>
</dbReference>
<reference evidence="2 3" key="1">
    <citation type="journal article" date="2017" name="Genome Biol. Evol.">
        <title>Phytophthora megakarya and P. palmivora, closely related causal agents of cacao black pod rot, underwent increases in genome sizes and gene numbers by different mechanisms.</title>
        <authorList>
            <person name="Ali S.S."/>
            <person name="Shao J."/>
            <person name="Lary D.J."/>
            <person name="Kronmiller B."/>
            <person name="Shen D."/>
            <person name="Strem M.D."/>
            <person name="Amoako-Attah I."/>
            <person name="Akrofi A.Y."/>
            <person name="Begoude B.A."/>
            <person name="Ten Hoopen G.M."/>
            <person name="Coulibaly K."/>
            <person name="Kebe B.I."/>
            <person name="Melnick R.L."/>
            <person name="Guiltinan M.J."/>
            <person name="Tyler B.M."/>
            <person name="Meinhardt L.W."/>
            <person name="Bailey B.A."/>
        </authorList>
    </citation>
    <scope>NUCLEOTIDE SEQUENCE [LARGE SCALE GENOMIC DNA]</scope>
    <source>
        <strain evidence="3">sbr112.9</strain>
    </source>
</reference>
<proteinExistence type="predicted"/>
<accession>A0A2P4WW31</accession>
<protein>
    <submittedName>
        <fullName evidence="2">Uncharacterized protein</fullName>
    </submittedName>
</protein>
<organism evidence="2 3">
    <name type="scientific">Phytophthora palmivora</name>
    <dbReference type="NCBI Taxonomy" id="4796"/>
    <lineage>
        <taxon>Eukaryota</taxon>
        <taxon>Sar</taxon>
        <taxon>Stramenopiles</taxon>
        <taxon>Oomycota</taxon>
        <taxon>Peronosporomycetes</taxon>
        <taxon>Peronosporales</taxon>
        <taxon>Peronosporaceae</taxon>
        <taxon>Phytophthora</taxon>
    </lineage>
</organism>
<gene>
    <name evidence="2" type="ORF">PHPALM_37962</name>
</gene>
<sequence length="359" mass="40993">MASLARLLLFCEFLECRVHTSNLSLLRRMLSDFYAGNEHTLNDFMRLGASAVAVMPLERTGPRQAEARRLLSDQKGRTTQDCPVDVCVFRYLSARVATKNILWLRDMFQEFCEGGDEMVREFIRRGNEPISVLPVDIQALCMVPLPPPPLMMETVLRTASRTQPEISTTSSETNPLSTLSSPRKRARQSEPELQTENREAGTAARSPSVDEVRSSIINALQRIEAKEPWKEVFQRTHGPHTQRRCRQSNSQTFFEKKVIIPVYKELGTSFFVDMDRRHTRHSGWYYNDQPVDLYTLALRYGLPACLKYMESEALKRFPVLPGVSRNFNSSTNGKSLTMWSSSTRLKPLLRAIILVKASE</sequence>
<dbReference type="Proteomes" id="UP000237271">
    <property type="component" value="Unassembled WGS sequence"/>
</dbReference>